<gene>
    <name evidence="1" type="ORF">H4W31_003486</name>
</gene>
<keyword evidence="2" id="KW-1185">Reference proteome</keyword>
<dbReference type="EMBL" id="JADBEB010000001">
    <property type="protein sequence ID" value="MBE1487848.1"/>
    <property type="molecule type" value="Genomic_DNA"/>
</dbReference>
<sequence length="77" mass="7251">MGGVEIGAEGMGIGAEGIGIGVGPGSDGGMSRSLILLPQFGNKGVRMVSTAPGAASGAPGQNAALRCSTRAAPARAG</sequence>
<accession>A0A927M461</accession>
<organism evidence="1 2">
    <name type="scientific">Plantactinospora soyae</name>
    <dbReference type="NCBI Taxonomy" id="1544732"/>
    <lineage>
        <taxon>Bacteria</taxon>
        <taxon>Bacillati</taxon>
        <taxon>Actinomycetota</taxon>
        <taxon>Actinomycetes</taxon>
        <taxon>Micromonosporales</taxon>
        <taxon>Micromonosporaceae</taxon>
        <taxon>Plantactinospora</taxon>
    </lineage>
</organism>
<proteinExistence type="predicted"/>
<protein>
    <submittedName>
        <fullName evidence="1">Uncharacterized protein</fullName>
    </submittedName>
</protein>
<comment type="caution">
    <text evidence="1">The sequence shown here is derived from an EMBL/GenBank/DDBJ whole genome shotgun (WGS) entry which is preliminary data.</text>
</comment>
<reference evidence="1" key="1">
    <citation type="submission" date="2020-10" db="EMBL/GenBank/DDBJ databases">
        <title>Sequencing the genomes of 1000 actinobacteria strains.</title>
        <authorList>
            <person name="Klenk H.-P."/>
        </authorList>
    </citation>
    <scope>NUCLEOTIDE SEQUENCE</scope>
    <source>
        <strain evidence="1">DSM 46832</strain>
    </source>
</reference>
<evidence type="ECO:0000313" key="1">
    <source>
        <dbReference type="EMBL" id="MBE1487848.1"/>
    </source>
</evidence>
<dbReference type="AlphaFoldDB" id="A0A927M461"/>
<dbReference type="Proteomes" id="UP000649753">
    <property type="component" value="Unassembled WGS sequence"/>
</dbReference>
<evidence type="ECO:0000313" key="2">
    <source>
        <dbReference type="Proteomes" id="UP000649753"/>
    </source>
</evidence>
<name>A0A927M461_9ACTN</name>